<evidence type="ECO:0000256" key="1">
    <source>
        <dbReference type="ARBA" id="ARBA00004123"/>
    </source>
</evidence>
<dbReference type="STRING" id="670386.D3AWA8"/>
<comment type="similarity">
    <text evidence="2">Belongs to the CDC73 family.</text>
</comment>
<dbReference type="Proteomes" id="UP000001396">
    <property type="component" value="Unassembled WGS sequence"/>
</dbReference>
<comment type="subcellular location">
    <subcellularLocation>
        <location evidence="1">Nucleus</location>
    </subcellularLocation>
</comment>
<feature type="compositionally biased region" description="Polar residues" evidence="5">
    <location>
        <begin position="309"/>
        <end position="330"/>
    </location>
</feature>
<dbReference type="GeneID" id="31355916"/>
<dbReference type="InterPro" id="IPR007852">
    <property type="entry name" value="Cdc73/Parafibromin"/>
</dbReference>
<dbReference type="Pfam" id="PF16050">
    <property type="entry name" value="CDC73_N"/>
    <property type="match status" value="1"/>
</dbReference>
<feature type="compositionally biased region" description="Polar residues" evidence="5">
    <location>
        <begin position="125"/>
        <end position="153"/>
    </location>
</feature>
<dbReference type="PANTHER" id="PTHR12466:SF8">
    <property type="entry name" value="PARAFIBROMIN"/>
    <property type="match status" value="1"/>
</dbReference>
<gene>
    <name evidence="8" type="ORF">PPL_00382</name>
</gene>
<dbReference type="GO" id="GO:0032968">
    <property type="term" value="P:positive regulation of transcription elongation by RNA polymerase II"/>
    <property type="evidence" value="ECO:0007669"/>
    <property type="project" value="TreeGrafter"/>
</dbReference>
<evidence type="ECO:0000313" key="8">
    <source>
        <dbReference type="EMBL" id="EFA86581.1"/>
    </source>
</evidence>
<keyword evidence="9" id="KW-1185">Reference proteome</keyword>
<dbReference type="EMBL" id="ADBJ01000002">
    <property type="protein sequence ID" value="EFA86581.1"/>
    <property type="molecule type" value="Genomic_DNA"/>
</dbReference>
<dbReference type="GO" id="GO:0000993">
    <property type="term" value="F:RNA polymerase II complex binding"/>
    <property type="evidence" value="ECO:0007669"/>
    <property type="project" value="TreeGrafter"/>
</dbReference>
<dbReference type="InterPro" id="IPR032041">
    <property type="entry name" value="Cdc73_N"/>
</dbReference>
<dbReference type="InParanoid" id="D3AWA8"/>
<feature type="domain" description="Cell division control protein 73 C-terminal" evidence="6">
    <location>
        <begin position="319"/>
        <end position="432"/>
    </location>
</feature>
<dbReference type="InterPro" id="IPR038103">
    <property type="entry name" value="CDC73_C_sf"/>
</dbReference>
<evidence type="ECO:0000256" key="5">
    <source>
        <dbReference type="SAM" id="MobiDB-lite"/>
    </source>
</evidence>
<comment type="caution">
    <text evidence="8">The sequence shown here is derived from an EMBL/GenBank/DDBJ whole genome shotgun (WGS) entry which is preliminary data.</text>
</comment>
<dbReference type="AlphaFoldDB" id="D3AWA8"/>
<keyword evidence="3" id="KW-0804">Transcription</keyword>
<evidence type="ECO:0000256" key="2">
    <source>
        <dbReference type="ARBA" id="ARBA00010427"/>
    </source>
</evidence>
<dbReference type="FunCoup" id="D3AWA8">
    <property type="interactions" value="190"/>
</dbReference>
<feature type="domain" description="Paf1 complex subunit Cdc73 N-terminal" evidence="7">
    <location>
        <begin position="1"/>
        <end position="105"/>
    </location>
</feature>
<feature type="region of interest" description="Disordered" evidence="5">
    <location>
        <begin position="114"/>
        <end position="153"/>
    </location>
</feature>
<evidence type="ECO:0000313" key="9">
    <source>
        <dbReference type="Proteomes" id="UP000001396"/>
    </source>
</evidence>
<accession>D3AWA8</accession>
<dbReference type="GO" id="GO:0016593">
    <property type="term" value="C:Cdc73/Paf1 complex"/>
    <property type="evidence" value="ECO:0007669"/>
    <property type="project" value="InterPro"/>
</dbReference>
<proteinExistence type="inferred from homology"/>
<evidence type="ECO:0000259" key="7">
    <source>
        <dbReference type="Pfam" id="PF16050"/>
    </source>
</evidence>
<keyword evidence="4" id="KW-0539">Nucleus</keyword>
<dbReference type="InterPro" id="IPR031336">
    <property type="entry name" value="CDC73_C"/>
</dbReference>
<reference evidence="8 9" key="1">
    <citation type="journal article" date="2011" name="Genome Res.">
        <title>Phylogeny-wide analysis of social amoeba genomes highlights ancient origins for complex intercellular communication.</title>
        <authorList>
            <person name="Heidel A.J."/>
            <person name="Lawal H.M."/>
            <person name="Felder M."/>
            <person name="Schilde C."/>
            <person name="Helps N.R."/>
            <person name="Tunggal B."/>
            <person name="Rivero F."/>
            <person name="John U."/>
            <person name="Schleicher M."/>
            <person name="Eichinger L."/>
            <person name="Platzer M."/>
            <person name="Noegel A.A."/>
            <person name="Schaap P."/>
            <person name="Gloeckner G."/>
        </authorList>
    </citation>
    <scope>NUCLEOTIDE SEQUENCE [LARGE SCALE GENOMIC DNA]</scope>
    <source>
        <strain evidence="9">ATCC 26659 / Pp 5 / PN500</strain>
    </source>
</reference>
<dbReference type="RefSeq" id="XP_020438686.1">
    <property type="nucleotide sequence ID" value="XM_020571412.1"/>
</dbReference>
<name>D3AWA8_HETP5</name>
<dbReference type="GO" id="GO:0006368">
    <property type="term" value="P:transcription elongation by RNA polymerase II"/>
    <property type="evidence" value="ECO:0007669"/>
    <property type="project" value="InterPro"/>
</dbReference>
<feature type="compositionally biased region" description="Low complexity" evidence="5">
    <location>
        <begin position="292"/>
        <end position="306"/>
    </location>
</feature>
<evidence type="ECO:0000256" key="4">
    <source>
        <dbReference type="ARBA" id="ARBA00023242"/>
    </source>
</evidence>
<sequence length="443" mass="49641">MADPLTMLRDVLSKQQQPVIEGDEYVFGKTRFNKNVPTAFKSSANNTYYTLQAVHLCHLNRDVSRGVYVLQVARAGTTAVSLNDRKELLAYLDGEVDTSSSIVYDSSLMSGSSSSAVSTGTQQSMDSSLTSQSDAMQVDDSNNQYSTGTQQQSMYDASGASLGDQYKIGGDHDYQYDASYRSSHIPEIDLTDEMISEKSAFTSHLLAVPSKPNESYSLKDSENQFMEDIGNKRKALSMEKSNFMMADEPITKMILQREKTTNDRTSILNGPTAYLDILDKYNQFKKEEKRPSSSSSIPGSSSKPHPTSGGANNKSSMTSTLHDSASIGSNRKLSSDNQITYEVYDNIKLLKAEDWPRVAAVFVQGEAWQFKDWKWPTPVDILSNIKGFYLKLDDTTVPESVKSWDVKILHISRQKRHLDLTGQIEFWKAFDEYILTRKPFLNH</sequence>
<protein>
    <submittedName>
        <fullName evidence="8">Uncharacterized protein</fullName>
    </submittedName>
</protein>
<organism evidence="8 9">
    <name type="scientific">Heterostelium pallidum (strain ATCC 26659 / Pp 5 / PN500)</name>
    <name type="common">Cellular slime mold</name>
    <name type="synonym">Polysphondylium pallidum</name>
    <dbReference type="NCBI Taxonomy" id="670386"/>
    <lineage>
        <taxon>Eukaryota</taxon>
        <taxon>Amoebozoa</taxon>
        <taxon>Evosea</taxon>
        <taxon>Eumycetozoa</taxon>
        <taxon>Dictyostelia</taxon>
        <taxon>Acytosteliales</taxon>
        <taxon>Acytosteliaceae</taxon>
        <taxon>Heterostelium</taxon>
    </lineage>
</organism>
<feature type="region of interest" description="Disordered" evidence="5">
    <location>
        <begin position="285"/>
        <end position="330"/>
    </location>
</feature>
<dbReference type="OMA" id="CAFHLKY"/>
<feature type="compositionally biased region" description="Low complexity" evidence="5">
    <location>
        <begin position="114"/>
        <end position="124"/>
    </location>
</feature>
<evidence type="ECO:0000259" key="6">
    <source>
        <dbReference type="Pfam" id="PF05179"/>
    </source>
</evidence>
<dbReference type="Gene3D" id="3.40.50.11990">
    <property type="entry name" value="RNA polymerase II accessory factor, Cdc73 C-terminal domain"/>
    <property type="match status" value="1"/>
</dbReference>
<dbReference type="Pfam" id="PF05179">
    <property type="entry name" value="CDC73_C"/>
    <property type="match status" value="1"/>
</dbReference>
<dbReference type="PANTHER" id="PTHR12466">
    <property type="entry name" value="CDC73 DOMAIN PROTEIN"/>
    <property type="match status" value="1"/>
</dbReference>
<evidence type="ECO:0000256" key="3">
    <source>
        <dbReference type="ARBA" id="ARBA00023163"/>
    </source>
</evidence>